<dbReference type="VEuPathDB" id="FungiDB:VP01_2742g3"/>
<dbReference type="EMBL" id="LAVV01007660">
    <property type="protein sequence ID" value="KNZ55192.1"/>
    <property type="molecule type" value="Genomic_DNA"/>
</dbReference>
<sequence>MVHIPCISLDMSFKFLVAVQLSLQKKLAQLHAVDMQKLPGSFCCCSNLSPRVILPSFDAHSLCILHSDCAKTSKYANRWILDVFSGGLIMSFSSVSNNKLFFQNSVHTCYFITSATQALLTGCNGINQTCAHILLPHSCNLGITRYNEMIPNYENIFFILMKYFQKFESCHYTQGGKLQLNHYWSPPQNTYQHLNNLKLILFQLKGYNSNQYFLYTDTLNLHKSDYSQDAGVWKSSLIIWMPALPMWAEVESGMTCYGSGHQQLLRGYNSGRLWGTGEGAVFHDLGFFLLREIIHFQKTNKTCKNDFQNLRKLWYLLLLLILIAAQSQERGAERARRTWGCFLCRKRNKYECCENGKLLFLVDRKK</sequence>
<name>A0A0L6V3S7_9BASI</name>
<reference evidence="1 2" key="1">
    <citation type="submission" date="2015-08" db="EMBL/GenBank/DDBJ databases">
        <title>Next Generation Sequencing and Analysis of the Genome of Puccinia sorghi L Schw, the Causal Agent of Maize Common Rust.</title>
        <authorList>
            <person name="Rochi L."/>
            <person name="Burguener G."/>
            <person name="Darino M."/>
            <person name="Turjanski A."/>
            <person name="Kreff E."/>
            <person name="Dieguez M.J."/>
            <person name="Sacco F."/>
        </authorList>
    </citation>
    <scope>NUCLEOTIDE SEQUENCE [LARGE SCALE GENOMIC DNA]</scope>
    <source>
        <strain evidence="1 2">RO10H11247</strain>
    </source>
</reference>
<evidence type="ECO:0000313" key="1">
    <source>
        <dbReference type="EMBL" id="KNZ55192.1"/>
    </source>
</evidence>
<evidence type="ECO:0000313" key="2">
    <source>
        <dbReference type="Proteomes" id="UP000037035"/>
    </source>
</evidence>
<proteinExistence type="predicted"/>
<keyword evidence="2" id="KW-1185">Reference proteome</keyword>
<comment type="caution">
    <text evidence="1">The sequence shown here is derived from an EMBL/GenBank/DDBJ whole genome shotgun (WGS) entry which is preliminary data.</text>
</comment>
<accession>A0A0L6V3S7</accession>
<gene>
    <name evidence="1" type="ORF">VP01_2742g3</name>
</gene>
<organism evidence="1 2">
    <name type="scientific">Puccinia sorghi</name>
    <dbReference type="NCBI Taxonomy" id="27349"/>
    <lineage>
        <taxon>Eukaryota</taxon>
        <taxon>Fungi</taxon>
        <taxon>Dikarya</taxon>
        <taxon>Basidiomycota</taxon>
        <taxon>Pucciniomycotina</taxon>
        <taxon>Pucciniomycetes</taxon>
        <taxon>Pucciniales</taxon>
        <taxon>Pucciniaceae</taxon>
        <taxon>Puccinia</taxon>
    </lineage>
</organism>
<dbReference type="Proteomes" id="UP000037035">
    <property type="component" value="Unassembled WGS sequence"/>
</dbReference>
<dbReference type="AlphaFoldDB" id="A0A0L6V3S7"/>
<protein>
    <submittedName>
        <fullName evidence="1">Putative signal peptide protein</fullName>
    </submittedName>
</protein>